<sequence>MSAAYRPRSPVSAKAQPWRPPDQPGISSPPAAFRRRGAVGLKRKNFACSRNPG</sequence>
<organism evidence="2 3">
    <name type="scientific">Wuchereria bancrofti</name>
    <dbReference type="NCBI Taxonomy" id="6293"/>
    <lineage>
        <taxon>Eukaryota</taxon>
        <taxon>Metazoa</taxon>
        <taxon>Ecdysozoa</taxon>
        <taxon>Nematoda</taxon>
        <taxon>Chromadorea</taxon>
        <taxon>Rhabditida</taxon>
        <taxon>Spirurina</taxon>
        <taxon>Spiruromorpha</taxon>
        <taxon>Filarioidea</taxon>
        <taxon>Onchocercidae</taxon>
        <taxon>Wuchereria</taxon>
    </lineage>
</organism>
<reference evidence="3" key="3">
    <citation type="submission" date="2024-02" db="UniProtKB">
        <authorList>
            <consortium name="WormBaseParasite"/>
        </authorList>
    </citation>
    <scope>IDENTIFICATION</scope>
    <source>
        <strain evidence="3">pt0022</strain>
    </source>
</reference>
<evidence type="ECO:0000313" key="2">
    <source>
        <dbReference type="Proteomes" id="UP000093561"/>
    </source>
</evidence>
<dbReference type="Proteomes" id="UP000093561">
    <property type="component" value="Unassembled WGS sequence"/>
</dbReference>
<proteinExistence type="predicted"/>
<evidence type="ECO:0000256" key="1">
    <source>
        <dbReference type="SAM" id="MobiDB-lite"/>
    </source>
</evidence>
<reference evidence="2" key="1">
    <citation type="submission" date="2015-03" db="EMBL/GenBank/DDBJ databases">
        <title>Wuchereria bancrofti Genome Sequencing Papua New Guinea Strain.</title>
        <authorList>
            <person name="Small S.T."/>
            <person name="Serre D."/>
            <person name="Zimmerman P.A."/>
        </authorList>
    </citation>
    <scope>NUCLEOTIDE SEQUENCE [LARGE SCALE GENOMIC DNA]</scope>
    <source>
        <strain evidence="2">pt0022</strain>
    </source>
</reference>
<evidence type="ECO:0000313" key="3">
    <source>
        <dbReference type="WBParaSite" id="mrna-Wban_10401"/>
    </source>
</evidence>
<feature type="region of interest" description="Disordered" evidence="1">
    <location>
        <begin position="1"/>
        <end position="32"/>
    </location>
</feature>
<accession>A0AAF5Q6E0</accession>
<dbReference type="WBParaSite" id="mrna-Wban_10401">
    <property type="protein sequence ID" value="mrna-Wban_10401"/>
    <property type="gene ID" value="Wban_10401"/>
</dbReference>
<name>A0AAF5Q6E0_WUCBA</name>
<reference evidence="2" key="2">
    <citation type="journal article" date="2016" name="Mol. Ecol.">
        <title>Population genomics of the filarial nematode parasite Wuchereria bancrofti from mosquitoes.</title>
        <authorList>
            <person name="Small S.T."/>
            <person name="Reimer L.J."/>
            <person name="Tisch D.J."/>
            <person name="King C.L."/>
            <person name="Christensen B.M."/>
            <person name="Siba P.M."/>
            <person name="Kazura J.W."/>
            <person name="Serre D."/>
            <person name="Zimmerman P.A."/>
        </authorList>
    </citation>
    <scope>NUCLEOTIDE SEQUENCE</scope>
    <source>
        <strain evidence="2">pt0022</strain>
    </source>
</reference>
<dbReference type="AlphaFoldDB" id="A0AAF5Q6E0"/>
<protein>
    <submittedName>
        <fullName evidence="3">Uncharacterized protein</fullName>
    </submittedName>
</protein>